<proteinExistence type="predicted"/>
<dbReference type="PATRIC" id="fig|76859.3.peg.2232"/>
<dbReference type="PANTHER" id="PTHR42680">
    <property type="entry name" value="DCTP DEAMINASE"/>
    <property type="match status" value="1"/>
</dbReference>
<dbReference type="NCBIfam" id="TIGR02274">
    <property type="entry name" value="dCTP_deam"/>
    <property type="match status" value="1"/>
</dbReference>
<gene>
    <name evidence="3" type="ORF">RN98_11045</name>
</gene>
<keyword evidence="2" id="KW-0546">Nucleotide metabolism</keyword>
<evidence type="ECO:0000256" key="2">
    <source>
        <dbReference type="ARBA" id="ARBA00023080"/>
    </source>
</evidence>
<dbReference type="RefSeq" id="WP_060676734.1">
    <property type="nucleotide sequence ID" value="NZ_CP012713.1"/>
</dbReference>
<dbReference type="Proteomes" id="UP000063147">
    <property type="component" value="Chromosome"/>
</dbReference>
<protein>
    <submittedName>
        <fullName evidence="3">dCTP deaminase</fullName>
    </submittedName>
</protein>
<dbReference type="AlphaFoldDB" id="A0A0M3UST8"/>
<dbReference type="CDD" id="cd07557">
    <property type="entry name" value="trimeric_dUTPase"/>
    <property type="match status" value="1"/>
</dbReference>
<dbReference type="InterPro" id="IPR033704">
    <property type="entry name" value="dUTPase_trimeric"/>
</dbReference>
<dbReference type="Gene3D" id="2.70.40.10">
    <property type="match status" value="1"/>
</dbReference>
<dbReference type="SUPFAM" id="SSF51283">
    <property type="entry name" value="dUTPase-like"/>
    <property type="match status" value="1"/>
</dbReference>
<evidence type="ECO:0000313" key="4">
    <source>
        <dbReference type="Proteomes" id="UP000063147"/>
    </source>
</evidence>
<dbReference type="PANTHER" id="PTHR42680:SF3">
    <property type="entry name" value="DCTP DEAMINASE"/>
    <property type="match status" value="1"/>
</dbReference>
<dbReference type="GO" id="GO:0006229">
    <property type="term" value="P:dUTP biosynthetic process"/>
    <property type="evidence" value="ECO:0007669"/>
    <property type="project" value="InterPro"/>
</dbReference>
<evidence type="ECO:0000313" key="3">
    <source>
        <dbReference type="EMBL" id="ALF18673.1"/>
    </source>
</evidence>
<dbReference type="EMBL" id="CP012713">
    <property type="protein sequence ID" value="ALF18673.1"/>
    <property type="molecule type" value="Genomic_DNA"/>
</dbReference>
<keyword evidence="1" id="KW-0378">Hydrolase</keyword>
<dbReference type="OrthoDB" id="9780202at2"/>
<dbReference type="InterPro" id="IPR036157">
    <property type="entry name" value="dUTPase-like_sf"/>
</dbReference>
<sequence>MILTDKEIRDLCEKNDMISPFKEEALQSESYDLSIGDKVYVVNQNIRELDLDDKLSLDNLYKEVKITDKGFLINPKEYVLVSLNEALNIPEKINAHIRPRTRFIRAGLYVSAQHCNSTYSGNLKIGVFNFLNIPIRIYKSKKICQIIFEELEGIPTDKKQYKNKEDAPYQNEKEFVGPKLDPETQRKVDEIVNYFIGENKNEENLILLEWL</sequence>
<dbReference type="InterPro" id="IPR011962">
    <property type="entry name" value="dCTP_deaminase"/>
</dbReference>
<name>A0A0M3UST8_9FUSO</name>
<accession>A0A0M3UST8</accession>
<dbReference type="Pfam" id="PF22769">
    <property type="entry name" value="DCD"/>
    <property type="match status" value="1"/>
</dbReference>
<dbReference type="GO" id="GO:0008829">
    <property type="term" value="F:dCTP deaminase activity"/>
    <property type="evidence" value="ECO:0007669"/>
    <property type="project" value="InterPro"/>
</dbReference>
<organism evidence="3">
    <name type="scientific">Fusobacterium animalis</name>
    <dbReference type="NCBI Taxonomy" id="76859"/>
    <lineage>
        <taxon>Bacteria</taxon>
        <taxon>Fusobacteriati</taxon>
        <taxon>Fusobacteriota</taxon>
        <taxon>Fusobacteriia</taxon>
        <taxon>Fusobacteriales</taxon>
        <taxon>Fusobacteriaceae</taxon>
        <taxon>Fusobacterium</taxon>
    </lineage>
</organism>
<evidence type="ECO:0000256" key="1">
    <source>
        <dbReference type="ARBA" id="ARBA00022801"/>
    </source>
</evidence>
<reference evidence="3 4" key="1">
    <citation type="submission" date="2015-09" db="EMBL/GenBank/DDBJ databases">
        <authorList>
            <person name="Jackson K.R."/>
            <person name="Lunt B.L."/>
            <person name="Fisher J.N.B."/>
            <person name="Gardner A.V."/>
            <person name="Bailey M.E."/>
            <person name="Deus L.M."/>
            <person name="Earl A.S."/>
            <person name="Gibby P.D."/>
            <person name="Hartmann K.A."/>
            <person name="Liu J.E."/>
            <person name="Manci A.M."/>
            <person name="Nielsen D.A."/>
            <person name="Solomon M.B."/>
            <person name="Breakwell D.P."/>
            <person name="Burnett S.H."/>
            <person name="Grose J.H."/>
        </authorList>
    </citation>
    <scope>NUCLEOTIDE SEQUENCE [LARGE SCALE GENOMIC DNA]</scope>
    <source>
        <strain evidence="3 4">KCOM 1279</strain>
    </source>
</reference>